<organism evidence="3 4">
    <name type="scientific">Aspergillus turcosus</name>
    <dbReference type="NCBI Taxonomy" id="1245748"/>
    <lineage>
        <taxon>Eukaryota</taxon>
        <taxon>Fungi</taxon>
        <taxon>Dikarya</taxon>
        <taxon>Ascomycota</taxon>
        <taxon>Pezizomycotina</taxon>
        <taxon>Eurotiomycetes</taxon>
        <taxon>Eurotiomycetidae</taxon>
        <taxon>Eurotiales</taxon>
        <taxon>Aspergillaceae</taxon>
        <taxon>Aspergillus</taxon>
        <taxon>Aspergillus subgen. Fumigati</taxon>
    </lineage>
</organism>
<dbReference type="PANTHER" id="PTHR12475:SF4">
    <property type="entry name" value="PROTEIN THEM6"/>
    <property type="match status" value="1"/>
</dbReference>
<comment type="caution">
    <text evidence="3">The sequence shown here is derived from an EMBL/GenBank/DDBJ whole genome shotgun (WGS) entry which is preliminary data.</text>
</comment>
<dbReference type="InterPro" id="IPR029069">
    <property type="entry name" value="HotDog_dom_sf"/>
</dbReference>
<evidence type="ECO:0000313" key="3">
    <source>
        <dbReference type="EMBL" id="RLL97537.1"/>
    </source>
</evidence>
<accession>A0A229YX43</accession>
<evidence type="ECO:0000256" key="1">
    <source>
        <dbReference type="ARBA" id="ARBA00038476"/>
    </source>
</evidence>
<gene>
    <name evidence="3" type="ORF">CFD26_106201</name>
</gene>
<feature type="region of interest" description="Disordered" evidence="2">
    <location>
        <begin position="236"/>
        <end position="274"/>
    </location>
</feature>
<name>A0A229YX43_9EURO</name>
<dbReference type="OrthoDB" id="265761at2759"/>
<protein>
    <submittedName>
        <fullName evidence="3">Uncharacterized protein</fullName>
    </submittedName>
</protein>
<comment type="similarity">
    <text evidence="1">Belongs to the lcsJ thioesterase family.</text>
</comment>
<dbReference type="AlphaFoldDB" id="A0A229YX43"/>
<dbReference type="SUPFAM" id="SSF54637">
    <property type="entry name" value="Thioesterase/thiol ester dehydrase-isomerase"/>
    <property type="match status" value="1"/>
</dbReference>
<sequence length="347" mass="38986">MANALSSLRLESVRELLSAISPLISWKTLALLLAIVNLKNMPLIWHLRVLYHFWGNIRWHVQDPYFPKGTALVTHSGKPTHPVFVSYGFSSRAPLWETDYNQHKSNSTYFSDLDVARTALVTRLYSPGASIVSKELDTELLEASRRDGTKPPKRKGIYVALGSVFCSFKREIKPFELYEMETKVITWDQKWMYVMTFFSRPAGRKGGEKTLFATALSKYVVKKGRLTVPPERVLRASGFLPPRPEGSAAPEVTASTGASGAGTPVNGEGLTASASGVDGSLVREVLKLREKDMPDPKSLEAEKKSNAASWDSNEWTWERIEQERLRGLKVIEGYATMDAKLYEEWLR</sequence>
<dbReference type="EMBL" id="NIDN02000075">
    <property type="protein sequence ID" value="RLL97537.1"/>
    <property type="molecule type" value="Genomic_DNA"/>
</dbReference>
<dbReference type="PANTHER" id="PTHR12475">
    <property type="match status" value="1"/>
</dbReference>
<evidence type="ECO:0000313" key="4">
    <source>
        <dbReference type="Proteomes" id="UP000215289"/>
    </source>
</evidence>
<dbReference type="InterPro" id="IPR051490">
    <property type="entry name" value="THEM6_lcsJ_thioesterase"/>
</dbReference>
<dbReference type="Proteomes" id="UP000215289">
    <property type="component" value="Unassembled WGS sequence"/>
</dbReference>
<reference evidence="3 4" key="1">
    <citation type="submission" date="2018-08" db="EMBL/GenBank/DDBJ databases">
        <title>Draft genome sequences of two Aspergillus turcosus clinical strains isolated from bronchoalveolar lavage fluid: one azole-susceptible and the other azole-resistant.</title>
        <authorList>
            <person name="Parent-Michaud M."/>
            <person name="Dufresne P.J."/>
            <person name="Fournier E."/>
            <person name="Martineau C."/>
            <person name="Moreira S."/>
            <person name="Perkins V."/>
            <person name="De Repentigny L."/>
            <person name="Dufresne S.F."/>
        </authorList>
    </citation>
    <scope>NUCLEOTIDE SEQUENCE [LARGE SCALE GENOMIC DNA]</scope>
    <source>
        <strain evidence="3">HMR AF 1038</strain>
    </source>
</reference>
<proteinExistence type="inferred from homology"/>
<keyword evidence="4" id="KW-1185">Reference proteome</keyword>
<dbReference type="Pfam" id="PF13279">
    <property type="entry name" value="4HBT_2"/>
    <property type="match status" value="1"/>
</dbReference>
<dbReference type="CDD" id="cd00586">
    <property type="entry name" value="4HBT"/>
    <property type="match status" value="1"/>
</dbReference>
<dbReference type="Gene3D" id="3.10.129.10">
    <property type="entry name" value="Hotdog Thioesterase"/>
    <property type="match status" value="1"/>
</dbReference>
<evidence type="ECO:0000256" key="2">
    <source>
        <dbReference type="SAM" id="MobiDB-lite"/>
    </source>
</evidence>